<accession>A0ABD0NA11</accession>
<keyword evidence="3" id="KW-1185">Reference proteome</keyword>
<protein>
    <submittedName>
        <fullName evidence="2">Uncharacterized protein</fullName>
    </submittedName>
</protein>
<feature type="compositionally biased region" description="Basic and acidic residues" evidence="1">
    <location>
        <begin position="66"/>
        <end position="76"/>
    </location>
</feature>
<proteinExistence type="predicted"/>
<feature type="compositionally biased region" description="Polar residues" evidence="1">
    <location>
        <begin position="99"/>
        <end position="109"/>
    </location>
</feature>
<feature type="compositionally biased region" description="Basic and acidic residues" evidence="1">
    <location>
        <begin position="268"/>
        <end position="291"/>
    </location>
</feature>
<feature type="compositionally biased region" description="Basic and acidic residues" evidence="1">
    <location>
        <begin position="230"/>
        <end position="244"/>
    </location>
</feature>
<feature type="non-terminal residue" evidence="2">
    <location>
        <position position="1"/>
    </location>
</feature>
<feature type="non-terminal residue" evidence="2">
    <location>
        <position position="300"/>
    </location>
</feature>
<dbReference type="AlphaFoldDB" id="A0ABD0NA11"/>
<name>A0ABD0NA11_CIRMR</name>
<organism evidence="2 3">
    <name type="scientific">Cirrhinus mrigala</name>
    <name type="common">Mrigala</name>
    <dbReference type="NCBI Taxonomy" id="683832"/>
    <lineage>
        <taxon>Eukaryota</taxon>
        <taxon>Metazoa</taxon>
        <taxon>Chordata</taxon>
        <taxon>Craniata</taxon>
        <taxon>Vertebrata</taxon>
        <taxon>Euteleostomi</taxon>
        <taxon>Actinopterygii</taxon>
        <taxon>Neopterygii</taxon>
        <taxon>Teleostei</taxon>
        <taxon>Ostariophysi</taxon>
        <taxon>Cypriniformes</taxon>
        <taxon>Cyprinidae</taxon>
        <taxon>Labeoninae</taxon>
        <taxon>Labeonini</taxon>
        <taxon>Cirrhinus</taxon>
    </lineage>
</organism>
<dbReference type="EMBL" id="JAMKFB020000023">
    <property type="protein sequence ID" value="KAL0158394.1"/>
    <property type="molecule type" value="Genomic_DNA"/>
</dbReference>
<evidence type="ECO:0000313" key="2">
    <source>
        <dbReference type="EMBL" id="KAL0158394.1"/>
    </source>
</evidence>
<dbReference type="Proteomes" id="UP001529510">
    <property type="component" value="Unassembled WGS sequence"/>
</dbReference>
<gene>
    <name evidence="2" type="ORF">M9458_046470</name>
</gene>
<feature type="region of interest" description="Disordered" evidence="1">
    <location>
        <begin position="214"/>
        <end position="300"/>
    </location>
</feature>
<comment type="caution">
    <text evidence="2">The sequence shown here is derived from an EMBL/GenBank/DDBJ whole genome shotgun (WGS) entry which is preliminary data.</text>
</comment>
<feature type="compositionally biased region" description="Basic and acidic residues" evidence="1">
    <location>
        <begin position="18"/>
        <end position="46"/>
    </location>
</feature>
<feature type="compositionally biased region" description="Basic and acidic residues" evidence="1">
    <location>
        <begin position="149"/>
        <end position="160"/>
    </location>
</feature>
<sequence length="300" mass="32415">VNILRENGSNHHQSTTAESEKSGEIIEKKPTVTSAEQKRGKPDRGLKRGMKGKQVELTESTGVKVAEIKSTDKVDPINEPSAKRTTRPSKNTKEPPLAPSSTKESQSKPAVNGKTHALSVSSSASSTSNAKKDNRVQMQVKGQGSQAPPKEKEVDRKPKSNDQVGLIIHLKVKTPGSGMVEKSFSHPVVCPLCCLQVKADESKNVSSVCEKKVVQQESSPLVKTDTGKIASDERENGTEEKKPQADAQIPKMLPSHDLVSGGPVSTASKREESPQKICTEEKRDKSKEDPHGGSQEEDTE</sequence>
<feature type="compositionally biased region" description="Polar residues" evidence="1">
    <location>
        <begin position="136"/>
        <end position="146"/>
    </location>
</feature>
<evidence type="ECO:0000313" key="3">
    <source>
        <dbReference type="Proteomes" id="UP001529510"/>
    </source>
</evidence>
<reference evidence="2 3" key="1">
    <citation type="submission" date="2024-05" db="EMBL/GenBank/DDBJ databases">
        <title>Genome sequencing and assembly of Indian major carp, Cirrhinus mrigala (Hamilton, 1822).</title>
        <authorList>
            <person name="Mohindra V."/>
            <person name="Chowdhury L.M."/>
            <person name="Lal K."/>
            <person name="Jena J.K."/>
        </authorList>
    </citation>
    <scope>NUCLEOTIDE SEQUENCE [LARGE SCALE GENOMIC DNA]</scope>
    <source>
        <strain evidence="2">CM1030</strain>
        <tissue evidence="2">Blood</tissue>
    </source>
</reference>
<feature type="region of interest" description="Disordered" evidence="1">
    <location>
        <begin position="1"/>
        <end position="165"/>
    </location>
</feature>
<evidence type="ECO:0000256" key="1">
    <source>
        <dbReference type="SAM" id="MobiDB-lite"/>
    </source>
</evidence>
<feature type="compositionally biased region" description="Low complexity" evidence="1">
    <location>
        <begin position="119"/>
        <end position="128"/>
    </location>
</feature>